<name>A0A517W1T4_9PLAN</name>
<dbReference type="InterPro" id="IPR001647">
    <property type="entry name" value="HTH_TetR"/>
</dbReference>
<organism evidence="6 7">
    <name type="scientific">Gimesia aquarii</name>
    <dbReference type="NCBI Taxonomy" id="2527964"/>
    <lineage>
        <taxon>Bacteria</taxon>
        <taxon>Pseudomonadati</taxon>
        <taxon>Planctomycetota</taxon>
        <taxon>Planctomycetia</taxon>
        <taxon>Planctomycetales</taxon>
        <taxon>Planctomycetaceae</taxon>
        <taxon>Gimesia</taxon>
    </lineage>
</organism>
<protein>
    <submittedName>
        <fullName evidence="6">HTH-type transcriptional repressor KstR2</fullName>
    </submittedName>
</protein>
<evidence type="ECO:0000256" key="4">
    <source>
        <dbReference type="PROSITE-ProRule" id="PRU00335"/>
    </source>
</evidence>
<dbReference type="AlphaFoldDB" id="A0A517W1T4"/>
<evidence type="ECO:0000256" key="3">
    <source>
        <dbReference type="ARBA" id="ARBA00023163"/>
    </source>
</evidence>
<dbReference type="Proteomes" id="UP000318704">
    <property type="component" value="Chromosome"/>
</dbReference>
<dbReference type="GO" id="GO:0000976">
    <property type="term" value="F:transcription cis-regulatory region binding"/>
    <property type="evidence" value="ECO:0007669"/>
    <property type="project" value="TreeGrafter"/>
</dbReference>
<dbReference type="GO" id="GO:0003700">
    <property type="term" value="F:DNA-binding transcription factor activity"/>
    <property type="evidence" value="ECO:0007669"/>
    <property type="project" value="InterPro"/>
</dbReference>
<dbReference type="RefSeq" id="WP_144988512.1">
    <property type="nucleotide sequence ID" value="NZ_CP037920.1"/>
</dbReference>
<evidence type="ECO:0000256" key="2">
    <source>
        <dbReference type="ARBA" id="ARBA00023125"/>
    </source>
</evidence>
<dbReference type="PANTHER" id="PTHR30055:SF234">
    <property type="entry name" value="HTH-TYPE TRANSCRIPTIONAL REGULATOR BETI"/>
    <property type="match status" value="1"/>
</dbReference>
<keyword evidence="2 4" id="KW-0238">DNA-binding</keyword>
<dbReference type="Gene3D" id="1.10.357.10">
    <property type="entry name" value="Tetracycline Repressor, domain 2"/>
    <property type="match status" value="1"/>
</dbReference>
<dbReference type="Gene3D" id="1.10.10.60">
    <property type="entry name" value="Homeodomain-like"/>
    <property type="match status" value="1"/>
</dbReference>
<sequence length="196" mass="21935">MPKPDVSDERKPQILSAAAELFSKYGIHASSMNEVSKAAKLSKAAVYHYYDSKDALVEALVRQLFDSDQPEVRNLIASKGPALERLDTYAKGLVRLLEKNKVLYPIFAEFKAMASRNRNVLMILKPYFTEYIKVFTAIVEEGIDKGEIRGEVNAVDAAWTLASIFEGSITMRHATGRPLKKILLPSVKLFLEGIEK</sequence>
<accession>A0A517W1T4</accession>
<evidence type="ECO:0000259" key="5">
    <source>
        <dbReference type="PROSITE" id="PS50977"/>
    </source>
</evidence>
<reference evidence="6 7" key="1">
    <citation type="submission" date="2019-03" db="EMBL/GenBank/DDBJ databases">
        <title>Deep-cultivation of Planctomycetes and their phenomic and genomic characterization uncovers novel biology.</title>
        <authorList>
            <person name="Wiegand S."/>
            <person name="Jogler M."/>
            <person name="Boedeker C."/>
            <person name="Pinto D."/>
            <person name="Vollmers J."/>
            <person name="Rivas-Marin E."/>
            <person name="Kohn T."/>
            <person name="Peeters S.H."/>
            <person name="Heuer A."/>
            <person name="Rast P."/>
            <person name="Oberbeckmann S."/>
            <person name="Bunk B."/>
            <person name="Jeske O."/>
            <person name="Meyerdierks A."/>
            <person name="Storesund J.E."/>
            <person name="Kallscheuer N."/>
            <person name="Luecker S."/>
            <person name="Lage O.M."/>
            <person name="Pohl T."/>
            <person name="Merkel B.J."/>
            <person name="Hornburger P."/>
            <person name="Mueller R.-W."/>
            <person name="Bruemmer F."/>
            <person name="Labrenz M."/>
            <person name="Spormann A.M."/>
            <person name="Op den Camp H."/>
            <person name="Overmann J."/>
            <person name="Amann R."/>
            <person name="Jetten M.S.M."/>
            <person name="Mascher T."/>
            <person name="Medema M.H."/>
            <person name="Devos D.P."/>
            <person name="Kaster A.-K."/>
            <person name="Ovreas L."/>
            <person name="Rohde M."/>
            <person name="Galperin M.Y."/>
            <person name="Jogler C."/>
        </authorList>
    </citation>
    <scope>NUCLEOTIDE SEQUENCE [LARGE SCALE GENOMIC DNA]</scope>
    <source>
        <strain evidence="6 7">V144</strain>
    </source>
</reference>
<dbReference type="PANTHER" id="PTHR30055">
    <property type="entry name" value="HTH-TYPE TRANSCRIPTIONAL REGULATOR RUTR"/>
    <property type="match status" value="1"/>
</dbReference>
<dbReference type="SUPFAM" id="SSF46689">
    <property type="entry name" value="Homeodomain-like"/>
    <property type="match status" value="1"/>
</dbReference>
<dbReference type="PROSITE" id="PS50977">
    <property type="entry name" value="HTH_TETR_2"/>
    <property type="match status" value="1"/>
</dbReference>
<keyword evidence="3" id="KW-0804">Transcription</keyword>
<dbReference type="InterPro" id="IPR036271">
    <property type="entry name" value="Tet_transcr_reg_TetR-rel_C_sf"/>
</dbReference>
<proteinExistence type="predicted"/>
<dbReference type="PRINTS" id="PR00455">
    <property type="entry name" value="HTHTETR"/>
</dbReference>
<dbReference type="EMBL" id="CP037920">
    <property type="protein sequence ID" value="QDT99214.1"/>
    <property type="molecule type" value="Genomic_DNA"/>
</dbReference>
<gene>
    <name evidence="6" type="primary">kstR2</name>
    <name evidence="6" type="ORF">V144x_47250</name>
</gene>
<dbReference type="InterPro" id="IPR013571">
    <property type="entry name" value="Tscrpt_reg_QacR_C"/>
</dbReference>
<dbReference type="GO" id="GO:0045892">
    <property type="term" value="P:negative regulation of DNA-templated transcription"/>
    <property type="evidence" value="ECO:0007669"/>
    <property type="project" value="InterPro"/>
</dbReference>
<evidence type="ECO:0000256" key="1">
    <source>
        <dbReference type="ARBA" id="ARBA00023015"/>
    </source>
</evidence>
<dbReference type="InterPro" id="IPR009057">
    <property type="entry name" value="Homeodomain-like_sf"/>
</dbReference>
<dbReference type="Pfam" id="PF00440">
    <property type="entry name" value="TetR_N"/>
    <property type="match status" value="1"/>
</dbReference>
<feature type="domain" description="HTH tetR-type" evidence="5">
    <location>
        <begin position="8"/>
        <end position="68"/>
    </location>
</feature>
<dbReference type="SUPFAM" id="SSF48498">
    <property type="entry name" value="Tetracyclin repressor-like, C-terminal domain"/>
    <property type="match status" value="1"/>
</dbReference>
<evidence type="ECO:0000313" key="7">
    <source>
        <dbReference type="Proteomes" id="UP000318704"/>
    </source>
</evidence>
<feature type="DNA-binding region" description="H-T-H motif" evidence="4">
    <location>
        <begin position="31"/>
        <end position="50"/>
    </location>
</feature>
<dbReference type="KEGG" id="gaw:V144x_47250"/>
<keyword evidence="1" id="KW-0805">Transcription regulation</keyword>
<evidence type="ECO:0000313" key="6">
    <source>
        <dbReference type="EMBL" id="QDT99214.1"/>
    </source>
</evidence>
<dbReference type="InterPro" id="IPR050109">
    <property type="entry name" value="HTH-type_TetR-like_transc_reg"/>
</dbReference>
<dbReference type="Pfam" id="PF08360">
    <property type="entry name" value="TetR_C_5"/>
    <property type="match status" value="1"/>
</dbReference>